<evidence type="ECO:0000256" key="3">
    <source>
        <dbReference type="ARBA" id="ARBA00060902"/>
    </source>
</evidence>
<feature type="chain" id="PRO_5043541983" evidence="4">
    <location>
        <begin position="20"/>
        <end position="247"/>
    </location>
</feature>
<dbReference type="InterPro" id="IPR010562">
    <property type="entry name" value="Haemolymph_juvenile_hormone-bd"/>
</dbReference>
<dbReference type="PANTHER" id="PTHR11008:SF14">
    <property type="entry name" value="CIRCADIAN CLOCK-CONTROLLED PROTEIN-LIKE PROTEIN"/>
    <property type="match status" value="1"/>
</dbReference>
<proteinExistence type="inferred from homology"/>
<dbReference type="SMART" id="SM00700">
    <property type="entry name" value="JHBP"/>
    <property type="match status" value="1"/>
</dbReference>
<sequence>MKTIVLIGLVLAISGVALARDLPEFIHVCKKNEPNLSECIKSSIINLKPQLKTGMPDYKIPSLEPLMLKELTATAGGNLKLKITNAIIHGSSDFLLTKLKANLETLTFIVDVDLPRLSISGNYDVNGRIILLYIRGNGPMQGNFTNSKAFVKIQMKEFKKEDGESYLKVAELKTKIAVVQDGALHLENLFGGDPVLGDAVNNAINSNFNSFVTEIKPTVENAISNAFTDIANGILQQFPFKTLFPES</sequence>
<evidence type="ECO:0000313" key="5">
    <source>
        <dbReference type="EMBL" id="KAK9307944.1"/>
    </source>
</evidence>
<dbReference type="PANTHER" id="PTHR11008">
    <property type="entry name" value="PROTEIN TAKEOUT-LIKE PROTEIN"/>
    <property type="match status" value="1"/>
</dbReference>
<dbReference type="GO" id="GO:0005615">
    <property type="term" value="C:extracellular space"/>
    <property type="evidence" value="ECO:0007669"/>
    <property type="project" value="TreeGrafter"/>
</dbReference>
<dbReference type="AlphaFoldDB" id="A0AAW1AD32"/>
<evidence type="ECO:0000256" key="1">
    <source>
        <dbReference type="ARBA" id="ARBA00022729"/>
    </source>
</evidence>
<dbReference type="Pfam" id="PF06585">
    <property type="entry name" value="JHBP"/>
    <property type="match status" value="1"/>
</dbReference>
<organism evidence="5 6">
    <name type="scientific">Tetragonisca angustula</name>
    <dbReference type="NCBI Taxonomy" id="166442"/>
    <lineage>
        <taxon>Eukaryota</taxon>
        <taxon>Metazoa</taxon>
        <taxon>Ecdysozoa</taxon>
        <taxon>Arthropoda</taxon>
        <taxon>Hexapoda</taxon>
        <taxon>Insecta</taxon>
        <taxon>Pterygota</taxon>
        <taxon>Neoptera</taxon>
        <taxon>Endopterygota</taxon>
        <taxon>Hymenoptera</taxon>
        <taxon>Apocrita</taxon>
        <taxon>Aculeata</taxon>
        <taxon>Apoidea</taxon>
        <taxon>Anthophila</taxon>
        <taxon>Apidae</taxon>
        <taxon>Tetragonisca</taxon>
    </lineage>
</organism>
<keyword evidence="1 4" id="KW-0732">Signal</keyword>
<evidence type="ECO:0000313" key="6">
    <source>
        <dbReference type="Proteomes" id="UP001432146"/>
    </source>
</evidence>
<keyword evidence="2" id="KW-0090">Biological rhythms</keyword>
<dbReference type="EMBL" id="JAWNGG020000024">
    <property type="protein sequence ID" value="KAK9307944.1"/>
    <property type="molecule type" value="Genomic_DNA"/>
</dbReference>
<feature type="signal peptide" evidence="4">
    <location>
        <begin position="1"/>
        <end position="19"/>
    </location>
</feature>
<gene>
    <name evidence="5" type="ORF">QLX08_001860</name>
</gene>
<dbReference type="Gene3D" id="3.15.10.30">
    <property type="entry name" value="Haemolymph juvenile hormone binding protein"/>
    <property type="match status" value="1"/>
</dbReference>
<name>A0AAW1AD32_9HYME</name>
<reference evidence="5 6" key="1">
    <citation type="submission" date="2024-05" db="EMBL/GenBank/DDBJ databases">
        <title>The nuclear and mitochondrial genome assemblies of Tetragonisca angustula (Apidae: Meliponini), a tiny yet remarkable pollinator in the Neotropics.</title>
        <authorList>
            <person name="Ferrari R."/>
            <person name="Ricardo P.C."/>
            <person name="Dias F.C."/>
            <person name="Araujo N.S."/>
            <person name="Soares D.O."/>
            <person name="Zhou Q.-S."/>
            <person name="Zhu C.-D."/>
            <person name="Coutinho L."/>
            <person name="Airas M.C."/>
            <person name="Batista T.M."/>
        </authorList>
    </citation>
    <scope>NUCLEOTIDE SEQUENCE [LARGE SCALE GENOMIC DNA]</scope>
    <source>
        <strain evidence="5">ASF017062</strain>
        <tissue evidence="5">Abdomen</tissue>
    </source>
</reference>
<dbReference type="InterPro" id="IPR038606">
    <property type="entry name" value="To_sf"/>
</dbReference>
<accession>A0AAW1AD32</accession>
<dbReference type="FunFam" id="3.15.10.30:FF:000001">
    <property type="entry name" value="Takeout-like protein 1"/>
    <property type="match status" value="1"/>
</dbReference>
<protein>
    <submittedName>
        <fullName evidence="5">Uncharacterized protein</fullName>
    </submittedName>
</protein>
<dbReference type="GO" id="GO:0007623">
    <property type="term" value="P:circadian rhythm"/>
    <property type="evidence" value="ECO:0007669"/>
    <property type="project" value="UniProtKB-ARBA"/>
</dbReference>
<comment type="caution">
    <text evidence="5">The sequence shown here is derived from an EMBL/GenBank/DDBJ whole genome shotgun (WGS) entry which is preliminary data.</text>
</comment>
<dbReference type="Proteomes" id="UP001432146">
    <property type="component" value="Unassembled WGS sequence"/>
</dbReference>
<evidence type="ECO:0000256" key="4">
    <source>
        <dbReference type="SAM" id="SignalP"/>
    </source>
</evidence>
<evidence type="ECO:0000256" key="2">
    <source>
        <dbReference type="ARBA" id="ARBA00023108"/>
    </source>
</evidence>
<keyword evidence="6" id="KW-1185">Reference proteome</keyword>
<comment type="similarity">
    <text evidence="3">Belongs to the TO family.</text>
</comment>